<reference evidence="3 4" key="1">
    <citation type="journal article" date="2018" name="Proc. Natl. Acad. Sci. U.S.A.">
        <title>Linking secondary metabolites to gene clusters through genome sequencing of six diverse Aspergillus species.</title>
        <authorList>
            <person name="Kaerboelling I."/>
            <person name="Vesth T.C."/>
            <person name="Frisvad J.C."/>
            <person name="Nybo J.L."/>
            <person name="Theobald S."/>
            <person name="Kuo A."/>
            <person name="Bowyer P."/>
            <person name="Matsuda Y."/>
            <person name="Mondo S."/>
            <person name="Lyhne E.K."/>
            <person name="Kogle M.E."/>
            <person name="Clum A."/>
            <person name="Lipzen A."/>
            <person name="Salamov A."/>
            <person name="Ngan C.Y."/>
            <person name="Daum C."/>
            <person name="Chiniquy J."/>
            <person name="Barry K."/>
            <person name="LaButti K."/>
            <person name="Haridas S."/>
            <person name="Simmons B.A."/>
            <person name="Magnuson J.K."/>
            <person name="Mortensen U.H."/>
            <person name="Larsen T.O."/>
            <person name="Grigoriev I.V."/>
            <person name="Baker S.E."/>
            <person name="Andersen M.R."/>
        </authorList>
    </citation>
    <scope>NUCLEOTIDE SEQUENCE [LARGE SCALE GENOMIC DNA]</scope>
    <source>
        <strain evidence="3 4">IBT 24754</strain>
    </source>
</reference>
<dbReference type="Pfam" id="PF02668">
    <property type="entry name" value="TauD"/>
    <property type="match status" value="1"/>
</dbReference>
<gene>
    <name evidence="3" type="ORF">P175DRAFT_0512111</name>
</gene>
<dbReference type="OrthoDB" id="2117718at2759"/>
<comment type="caution">
    <text evidence="3">The sequence shown here is derived from an EMBL/GenBank/DDBJ whole genome shotgun (WGS) entry which is preliminary data.</text>
</comment>
<protein>
    <recommendedName>
        <fullName evidence="2">TauD/TfdA-like domain-containing protein</fullName>
    </recommendedName>
</protein>
<dbReference type="VEuPathDB" id="FungiDB:P175DRAFT_0512111"/>
<name>A0A2T5LNQ7_9EURO</name>
<dbReference type="Proteomes" id="UP000244073">
    <property type="component" value="Unassembled WGS sequence"/>
</dbReference>
<accession>A0A2T5LNQ7</accession>
<evidence type="ECO:0000259" key="2">
    <source>
        <dbReference type="Pfam" id="PF02668"/>
    </source>
</evidence>
<evidence type="ECO:0000313" key="4">
    <source>
        <dbReference type="Proteomes" id="UP000244073"/>
    </source>
</evidence>
<feature type="domain" description="TauD/TfdA-like" evidence="2">
    <location>
        <begin position="527"/>
        <end position="694"/>
    </location>
</feature>
<keyword evidence="1" id="KW-0560">Oxidoreductase</keyword>
<dbReference type="GeneID" id="63815519"/>
<dbReference type="Gene3D" id="3.60.130.10">
    <property type="entry name" value="Clavaminate synthase-like"/>
    <property type="match status" value="1"/>
</dbReference>
<dbReference type="SUPFAM" id="SSF51197">
    <property type="entry name" value="Clavaminate synthase-like"/>
    <property type="match status" value="1"/>
</dbReference>
<sequence length="706" mass="80084">MKNPAAISLQQVHLTTSPEGYEPVVSYKGDQSIYIREHQTLQAELLRFCPSESWYQGSHKAACPRPILITKRHQEQLRQLHDALTLALTDIIQRWWTDQEAQFPARMPLEEQEEELLRWLEIHHPFDCRHHLGSWRPDFLVEDDHTDVGAAPTENFRLTEINARFSFNGLMYEAYGQEALISLGAGRRGIMHGTNPADVFNGLLRLFQRDRPLHLLKGDEPGMDIHMVIGFLERHLGTRPRLITPSDLRLVPDPQENSGYKLCCLVKSNPAGVHINESPVIVADDGEVVEEIHQVGLELHQRELLAIPPEMLRQVSLRCFNDMRTILLVHDKRMLGIIKQEIPSLTARGVLSCAQGKALRKGIADTILPGSSDLTNIISLCTEDVNLQTDYLLKPIRGGKGAGILFGDELGHSEWMSALERMKDPRLTIMPGTPKYVIQRRIWPRFYDVILNPSGEKGQHPLIGLLKITLQFPDDKSKYLENLVTSLHEQHGHGLPIAHSSSRGWFWDVRPDRTTTCQPGYHQARSETMEDFPWHTDCSYEHAPPRFFALHVLQPDRLGGGTLSVMEVQTLVQTLPSAVKEALCQPNYQIAIPPEFIKQPDQQRIIGSLVALDPLDRRSTMVRFRGEIVTPLTERAAIALQTLKDTLRSPATSDTAIHLTADDLPAGSIILLNNHRWLHARNNIHDPSRHLRRVRWDAFQFPSGTE</sequence>
<dbReference type="GO" id="GO:0016491">
    <property type="term" value="F:oxidoreductase activity"/>
    <property type="evidence" value="ECO:0007669"/>
    <property type="project" value="UniProtKB-KW"/>
</dbReference>
<dbReference type="InterPro" id="IPR042098">
    <property type="entry name" value="TauD-like_sf"/>
</dbReference>
<dbReference type="EMBL" id="MSFN02000009">
    <property type="protein sequence ID" value="PTU17923.1"/>
    <property type="molecule type" value="Genomic_DNA"/>
</dbReference>
<organism evidence="3 4">
    <name type="scientific">Aspergillus ochraceoroseus IBT 24754</name>
    <dbReference type="NCBI Taxonomy" id="1392256"/>
    <lineage>
        <taxon>Eukaryota</taxon>
        <taxon>Fungi</taxon>
        <taxon>Dikarya</taxon>
        <taxon>Ascomycota</taxon>
        <taxon>Pezizomycotina</taxon>
        <taxon>Eurotiomycetes</taxon>
        <taxon>Eurotiomycetidae</taxon>
        <taxon>Eurotiales</taxon>
        <taxon>Aspergillaceae</taxon>
        <taxon>Aspergillus</taxon>
        <taxon>Aspergillus subgen. Nidulantes</taxon>
    </lineage>
</organism>
<dbReference type="RefSeq" id="XP_040749315.1">
    <property type="nucleotide sequence ID" value="XM_040898637.1"/>
</dbReference>
<dbReference type="SUPFAM" id="SSF56059">
    <property type="entry name" value="Glutathione synthetase ATP-binding domain-like"/>
    <property type="match status" value="1"/>
</dbReference>
<evidence type="ECO:0000256" key="1">
    <source>
        <dbReference type="ARBA" id="ARBA00023002"/>
    </source>
</evidence>
<dbReference type="AlphaFoldDB" id="A0A2T5LNQ7"/>
<proteinExistence type="predicted"/>
<dbReference type="InterPro" id="IPR003819">
    <property type="entry name" value="TauD/TfdA-like"/>
</dbReference>
<evidence type="ECO:0000313" key="3">
    <source>
        <dbReference type="EMBL" id="PTU17923.1"/>
    </source>
</evidence>